<feature type="transmembrane region" description="Helical" evidence="6">
    <location>
        <begin position="126"/>
        <end position="143"/>
    </location>
</feature>
<reference evidence="8" key="1">
    <citation type="submission" date="2023-03" db="EMBL/GenBank/DDBJ databases">
        <title>Massive genome expansion in bonnet fungi (Mycena s.s.) driven by repeated elements and novel gene families across ecological guilds.</title>
        <authorList>
            <consortium name="Lawrence Berkeley National Laboratory"/>
            <person name="Harder C.B."/>
            <person name="Miyauchi S."/>
            <person name="Viragh M."/>
            <person name="Kuo A."/>
            <person name="Thoen E."/>
            <person name="Andreopoulos B."/>
            <person name="Lu D."/>
            <person name="Skrede I."/>
            <person name="Drula E."/>
            <person name="Henrissat B."/>
            <person name="Morin E."/>
            <person name="Kohler A."/>
            <person name="Barry K."/>
            <person name="LaButti K."/>
            <person name="Morin E."/>
            <person name="Salamov A."/>
            <person name="Lipzen A."/>
            <person name="Mereny Z."/>
            <person name="Hegedus B."/>
            <person name="Baldrian P."/>
            <person name="Stursova M."/>
            <person name="Weitz H."/>
            <person name="Taylor A."/>
            <person name="Grigoriev I.V."/>
            <person name="Nagy L.G."/>
            <person name="Martin F."/>
            <person name="Kauserud H."/>
        </authorList>
    </citation>
    <scope>NUCLEOTIDE SEQUENCE</scope>
    <source>
        <strain evidence="8">CBHHK182m</strain>
    </source>
</reference>
<evidence type="ECO:0000313" key="8">
    <source>
        <dbReference type="EMBL" id="KAJ7768389.1"/>
    </source>
</evidence>
<comment type="caution">
    <text evidence="8">The sequence shown here is derived from an EMBL/GenBank/DDBJ whole genome shotgun (WGS) entry which is preliminary data.</text>
</comment>
<dbReference type="Pfam" id="PF02163">
    <property type="entry name" value="Peptidase_M50"/>
    <property type="match status" value="1"/>
</dbReference>
<feature type="transmembrane region" description="Helical" evidence="6">
    <location>
        <begin position="97"/>
        <end position="120"/>
    </location>
</feature>
<keyword evidence="4 6" id="KW-0472">Membrane</keyword>
<accession>A0AAD7NNN7</accession>
<dbReference type="GO" id="GO:1905897">
    <property type="term" value="P:regulation of response to endoplasmic reticulum stress"/>
    <property type="evidence" value="ECO:0007669"/>
    <property type="project" value="TreeGrafter"/>
</dbReference>
<dbReference type="EMBL" id="JARKIB010000020">
    <property type="protein sequence ID" value="KAJ7768389.1"/>
    <property type="molecule type" value="Genomic_DNA"/>
</dbReference>
<keyword evidence="3 6" id="KW-1133">Transmembrane helix</keyword>
<dbReference type="GO" id="GO:0031293">
    <property type="term" value="P:membrane protein intracellular domain proteolysis"/>
    <property type="evidence" value="ECO:0007669"/>
    <property type="project" value="TreeGrafter"/>
</dbReference>
<evidence type="ECO:0000256" key="1">
    <source>
        <dbReference type="ARBA" id="ARBA00004127"/>
    </source>
</evidence>
<evidence type="ECO:0000256" key="6">
    <source>
        <dbReference type="SAM" id="Phobius"/>
    </source>
</evidence>
<evidence type="ECO:0000313" key="9">
    <source>
        <dbReference type="Proteomes" id="UP001215598"/>
    </source>
</evidence>
<dbReference type="PANTHER" id="PTHR13325">
    <property type="entry name" value="PROTEASE M50 MEMBRANE-BOUND TRANSCRIPTION FACTOR SITE 2 PROTEASE"/>
    <property type="match status" value="1"/>
</dbReference>
<protein>
    <recommendedName>
        <fullName evidence="5">Endopeptidase S2P</fullName>
    </recommendedName>
</protein>
<dbReference type="PRINTS" id="PR01000">
    <property type="entry name" value="SREBPS2PTASE"/>
</dbReference>
<organism evidence="8 9">
    <name type="scientific">Mycena metata</name>
    <dbReference type="NCBI Taxonomy" id="1033252"/>
    <lineage>
        <taxon>Eukaryota</taxon>
        <taxon>Fungi</taxon>
        <taxon>Dikarya</taxon>
        <taxon>Basidiomycota</taxon>
        <taxon>Agaricomycotina</taxon>
        <taxon>Agaricomycetes</taxon>
        <taxon>Agaricomycetidae</taxon>
        <taxon>Agaricales</taxon>
        <taxon>Marasmiineae</taxon>
        <taxon>Mycenaceae</taxon>
        <taxon>Mycena</taxon>
    </lineage>
</organism>
<evidence type="ECO:0000256" key="2">
    <source>
        <dbReference type="ARBA" id="ARBA00022692"/>
    </source>
</evidence>
<dbReference type="AlphaFoldDB" id="A0AAD7NNN7"/>
<gene>
    <name evidence="8" type="ORF">B0H16DRAFT_1673554</name>
</gene>
<feature type="transmembrane region" description="Helical" evidence="6">
    <location>
        <begin position="164"/>
        <end position="187"/>
    </location>
</feature>
<evidence type="ECO:0000256" key="4">
    <source>
        <dbReference type="ARBA" id="ARBA00023136"/>
    </source>
</evidence>
<sequence length="547" mass="60257">MSHRATSLVLALLLVWTIIHGTNYVLQRRKAQSLLPTPRAMNSFGRRRNHFWDGRTTQVILNKFHLRVQTSLWNGRHDDLSKAVAVRPGARLRPALISFYNAGCAMGVLGTAVSLGLLLWNCGHALAPWIHGMLVPSSPALLLKRTTEILEKTVSSRDNVVKPIIPGVTVPLNHLPFILFAVFLAQIVHEFGHAVSAALDAVPIMSAGASFTVVVPAAFVTFSSTALEALTPFARSRIIAAGPFHNLVLWGLLFFVDRTGTGGFLTRTMYRDVSGVGRVVVAIDGDSDLRGHLPLWSLVTKLDDTSLASPEDRWTAYLTSPPSPGLGWCVDRAAYRENSPSCCEPHALFSPLSCFVAVSSAETGCIDAIPILTRKGAQRCESDFECADASRCVRPDESAHILRLTVHTDGRDQVILWSGPLAEVHEQVEIGIYLPHFRLLPLWVYTSTRLCWDYLKMATLSLYLFNLLPLPYLDGSQFVQALLEMVFRAESGFDEYDVEALEAASAAPQGESRRSRGRWKERLGKGIPTATTYLFVLSAFLALSNIR</sequence>
<keyword evidence="2 6" id="KW-0812">Transmembrane</keyword>
<proteinExistence type="predicted"/>
<evidence type="ECO:0000256" key="3">
    <source>
        <dbReference type="ARBA" id="ARBA00022989"/>
    </source>
</evidence>
<dbReference type="GO" id="GO:0004222">
    <property type="term" value="F:metalloendopeptidase activity"/>
    <property type="evidence" value="ECO:0007669"/>
    <property type="project" value="InterPro"/>
</dbReference>
<comment type="subcellular location">
    <subcellularLocation>
        <location evidence="1">Endomembrane system</location>
        <topology evidence="1">Multi-pass membrane protein</topology>
    </subcellularLocation>
</comment>
<dbReference type="Proteomes" id="UP001215598">
    <property type="component" value="Unassembled WGS sequence"/>
</dbReference>
<evidence type="ECO:0000256" key="5">
    <source>
        <dbReference type="ARBA" id="ARBA00032658"/>
    </source>
</evidence>
<evidence type="ECO:0000259" key="7">
    <source>
        <dbReference type="Pfam" id="PF02163"/>
    </source>
</evidence>
<dbReference type="GO" id="GO:0005737">
    <property type="term" value="C:cytoplasm"/>
    <property type="evidence" value="ECO:0007669"/>
    <property type="project" value="TreeGrafter"/>
</dbReference>
<keyword evidence="9" id="KW-1185">Reference proteome</keyword>
<dbReference type="GO" id="GO:0012505">
    <property type="term" value="C:endomembrane system"/>
    <property type="evidence" value="ECO:0007669"/>
    <property type="project" value="UniProtKB-SubCell"/>
</dbReference>
<feature type="transmembrane region" description="Helical" evidence="6">
    <location>
        <begin position="207"/>
        <end position="227"/>
    </location>
</feature>
<dbReference type="PANTHER" id="PTHR13325:SF3">
    <property type="entry name" value="MEMBRANE-BOUND TRANSCRIPTION FACTOR SITE-2 PROTEASE"/>
    <property type="match status" value="1"/>
</dbReference>
<dbReference type="InterPro" id="IPR001193">
    <property type="entry name" value="MBTPS2"/>
</dbReference>
<dbReference type="GO" id="GO:0016020">
    <property type="term" value="C:membrane"/>
    <property type="evidence" value="ECO:0007669"/>
    <property type="project" value="InterPro"/>
</dbReference>
<name>A0AAD7NNN7_9AGAR</name>
<feature type="domain" description="Peptidase M50" evidence="7">
    <location>
        <begin position="178"/>
        <end position="488"/>
    </location>
</feature>
<feature type="transmembrane region" description="Helical" evidence="6">
    <location>
        <begin position="6"/>
        <end position="26"/>
    </location>
</feature>
<dbReference type="InterPro" id="IPR008915">
    <property type="entry name" value="Peptidase_M50"/>
</dbReference>